<dbReference type="PANTHER" id="PTHR10859">
    <property type="entry name" value="GLYCOSYL TRANSFERASE"/>
    <property type="match status" value="1"/>
</dbReference>
<proteinExistence type="predicted"/>
<dbReference type="GO" id="GO:0006487">
    <property type="term" value="P:protein N-linked glycosylation"/>
    <property type="evidence" value="ECO:0007669"/>
    <property type="project" value="TreeGrafter"/>
</dbReference>
<protein>
    <submittedName>
        <fullName evidence="8">Glycosyltransferase involved in cell wall biosynthesis</fullName>
    </submittedName>
</protein>
<evidence type="ECO:0000313" key="9">
    <source>
        <dbReference type="Proteomes" id="UP000295344"/>
    </source>
</evidence>
<feature type="transmembrane region" description="Helical" evidence="5">
    <location>
        <begin position="363"/>
        <end position="384"/>
    </location>
</feature>
<comment type="subcellular location">
    <subcellularLocation>
        <location evidence="1">Membrane</location>
        <topology evidence="1">Multi-pass membrane protein</topology>
    </subcellularLocation>
</comment>
<dbReference type="SUPFAM" id="SSF53448">
    <property type="entry name" value="Nucleotide-diphospho-sugar transferases"/>
    <property type="match status" value="1"/>
</dbReference>
<accession>A0A4R7FPN8</accession>
<dbReference type="GO" id="GO:0000271">
    <property type="term" value="P:polysaccharide biosynthetic process"/>
    <property type="evidence" value="ECO:0007669"/>
    <property type="project" value="InterPro"/>
</dbReference>
<organism evidence="8 9">
    <name type="scientific">Amnibacterium kyonggiense</name>
    <dbReference type="NCBI Taxonomy" id="595671"/>
    <lineage>
        <taxon>Bacteria</taxon>
        <taxon>Bacillati</taxon>
        <taxon>Actinomycetota</taxon>
        <taxon>Actinomycetes</taxon>
        <taxon>Micrococcales</taxon>
        <taxon>Microbacteriaceae</taxon>
        <taxon>Amnibacterium</taxon>
    </lineage>
</organism>
<evidence type="ECO:0000259" key="7">
    <source>
        <dbReference type="Pfam" id="PF04138"/>
    </source>
</evidence>
<name>A0A4R7FPN8_9MICO</name>
<keyword evidence="3 5" id="KW-1133">Transmembrane helix</keyword>
<keyword evidence="2 5" id="KW-0812">Transmembrane</keyword>
<dbReference type="AlphaFoldDB" id="A0A4R7FPN8"/>
<feature type="transmembrane region" description="Helical" evidence="5">
    <location>
        <begin position="270"/>
        <end position="291"/>
    </location>
</feature>
<evidence type="ECO:0000313" key="8">
    <source>
        <dbReference type="EMBL" id="TDS79539.1"/>
    </source>
</evidence>
<dbReference type="Pfam" id="PF00535">
    <property type="entry name" value="Glycos_transf_2"/>
    <property type="match status" value="1"/>
</dbReference>
<dbReference type="OrthoDB" id="2369748at2"/>
<evidence type="ECO:0000259" key="6">
    <source>
        <dbReference type="Pfam" id="PF00535"/>
    </source>
</evidence>
<dbReference type="Proteomes" id="UP000295344">
    <property type="component" value="Unassembled WGS sequence"/>
</dbReference>
<keyword evidence="8" id="KW-0808">Transferase</keyword>
<dbReference type="InterPro" id="IPR001173">
    <property type="entry name" value="Glyco_trans_2-like"/>
</dbReference>
<feature type="transmembrane region" description="Helical" evidence="5">
    <location>
        <begin position="297"/>
        <end position="315"/>
    </location>
</feature>
<feature type="domain" description="Glycosyltransferase 2-like" evidence="6">
    <location>
        <begin position="12"/>
        <end position="177"/>
    </location>
</feature>
<comment type="caution">
    <text evidence="8">The sequence shown here is derived from an EMBL/GenBank/DDBJ whole genome shotgun (WGS) entry which is preliminary data.</text>
</comment>
<dbReference type="PANTHER" id="PTHR10859:SF91">
    <property type="entry name" value="DOLICHYL-PHOSPHATE BETA-GLUCOSYLTRANSFERASE"/>
    <property type="match status" value="1"/>
</dbReference>
<evidence type="ECO:0000256" key="3">
    <source>
        <dbReference type="ARBA" id="ARBA00022989"/>
    </source>
</evidence>
<gene>
    <name evidence="8" type="ORF">CLV52_0070</name>
</gene>
<reference evidence="8 9" key="1">
    <citation type="submission" date="2019-03" db="EMBL/GenBank/DDBJ databases">
        <title>Genomic Encyclopedia of Archaeal and Bacterial Type Strains, Phase II (KMG-II): from individual species to whole genera.</title>
        <authorList>
            <person name="Goeker M."/>
        </authorList>
    </citation>
    <scope>NUCLEOTIDE SEQUENCE [LARGE SCALE GENOMIC DNA]</scope>
    <source>
        <strain evidence="8 9">DSM 24782</strain>
    </source>
</reference>
<dbReference type="GO" id="GO:0016020">
    <property type="term" value="C:membrane"/>
    <property type="evidence" value="ECO:0007669"/>
    <property type="project" value="UniProtKB-SubCell"/>
</dbReference>
<sequence>MPESEADPDVDIVVPVHNEAHVLQEHVWRLHAYLTDHLPVSWRITIVDNASTDATWSFAEGLAASLPDVVAVHLDRKGRGLALRTAWSASHARVLAYLDVDLSTDLAGLSPLLAPLLSGHSDLAIGTRLSRGSRVVRGTKREFISRSYNGIVKTVLATSFSDAQCGFKAITKASADRLLPLVRDDAWFFDTELLVLAERSGLRIHEVPVDWQDDPDSRVDIVRTAKDDLRGIVRLVGDLSRHRLPVEAVAEELGRRPLAPAARPSFRSQVIRFAVVGGASTVAYALLFFVLRLLVGAQAANFLALLLTAVGNTWANRWFTFGVTGRLGVVRHHLQGLVVFGIAWGITSGSLVALHATEPRASALTEILVLTAANLVATVLRFVLLRGWVFRTRRVAPDSSRRRATPRPTETPMELTK</sequence>
<evidence type="ECO:0000256" key="1">
    <source>
        <dbReference type="ARBA" id="ARBA00004141"/>
    </source>
</evidence>
<dbReference type="InterPro" id="IPR007267">
    <property type="entry name" value="GtrA_DPMS_TM"/>
</dbReference>
<dbReference type="Gene3D" id="3.90.550.10">
    <property type="entry name" value="Spore Coat Polysaccharide Biosynthesis Protein SpsA, Chain A"/>
    <property type="match status" value="1"/>
</dbReference>
<dbReference type="Pfam" id="PF04138">
    <property type="entry name" value="GtrA_DPMS_TM"/>
    <property type="match status" value="1"/>
</dbReference>
<evidence type="ECO:0000256" key="4">
    <source>
        <dbReference type="ARBA" id="ARBA00023136"/>
    </source>
</evidence>
<dbReference type="RefSeq" id="WP_133763815.1">
    <property type="nucleotide sequence ID" value="NZ_BAAARP010000001.1"/>
</dbReference>
<feature type="transmembrane region" description="Helical" evidence="5">
    <location>
        <begin position="336"/>
        <end position="357"/>
    </location>
</feature>
<evidence type="ECO:0000256" key="5">
    <source>
        <dbReference type="SAM" id="Phobius"/>
    </source>
</evidence>
<keyword evidence="4 5" id="KW-0472">Membrane</keyword>
<dbReference type="GO" id="GO:0016740">
    <property type="term" value="F:transferase activity"/>
    <property type="evidence" value="ECO:0007669"/>
    <property type="project" value="UniProtKB-KW"/>
</dbReference>
<dbReference type="InterPro" id="IPR029044">
    <property type="entry name" value="Nucleotide-diphossugar_trans"/>
</dbReference>
<evidence type="ECO:0000256" key="2">
    <source>
        <dbReference type="ARBA" id="ARBA00022692"/>
    </source>
</evidence>
<keyword evidence="9" id="KW-1185">Reference proteome</keyword>
<feature type="domain" description="GtrA/DPMS transmembrane" evidence="7">
    <location>
        <begin position="272"/>
        <end position="390"/>
    </location>
</feature>
<dbReference type="EMBL" id="SOAM01000001">
    <property type="protein sequence ID" value="TDS79539.1"/>
    <property type="molecule type" value="Genomic_DNA"/>
</dbReference>